<dbReference type="InterPro" id="IPR009910">
    <property type="entry name" value="DUF1450"/>
</dbReference>
<accession>A0ABS2P9A0</accession>
<dbReference type="Proteomes" id="UP000741863">
    <property type="component" value="Unassembled WGS sequence"/>
</dbReference>
<reference evidence="1 2" key="1">
    <citation type="submission" date="2021-01" db="EMBL/GenBank/DDBJ databases">
        <title>Genomic Encyclopedia of Type Strains, Phase IV (KMG-IV): sequencing the most valuable type-strain genomes for metagenomic binning, comparative biology and taxonomic classification.</title>
        <authorList>
            <person name="Goeker M."/>
        </authorList>
    </citation>
    <scope>NUCLEOTIDE SEQUENCE [LARGE SCALE GENOMIC DNA]</scope>
    <source>
        <strain evidence="1 2">DSM 25540</strain>
    </source>
</reference>
<organism evidence="1 2">
    <name type="scientific">Geomicrobium sediminis</name>
    <dbReference type="NCBI Taxonomy" id="1347788"/>
    <lineage>
        <taxon>Bacteria</taxon>
        <taxon>Bacillati</taxon>
        <taxon>Bacillota</taxon>
        <taxon>Bacilli</taxon>
        <taxon>Bacillales</taxon>
        <taxon>Geomicrobium</taxon>
    </lineage>
</organism>
<protein>
    <submittedName>
        <fullName evidence="1">Uncharacterized protein YuzB (UPF0349 family)</fullName>
    </submittedName>
</protein>
<evidence type="ECO:0000313" key="1">
    <source>
        <dbReference type="EMBL" id="MBM7631987.1"/>
    </source>
</evidence>
<keyword evidence="2" id="KW-1185">Reference proteome</keyword>
<name>A0ABS2P9A0_9BACL</name>
<comment type="caution">
    <text evidence="1">The sequence shown here is derived from an EMBL/GenBank/DDBJ whole genome shotgun (WGS) entry which is preliminary data.</text>
</comment>
<proteinExistence type="predicted"/>
<gene>
    <name evidence="1" type="ORF">JOD17_001079</name>
</gene>
<sequence length="70" mass="8163">MSNVAEGTHSVMEELSRDPNIDVVERGCLGQCTMCRDHRYARVEGKIIKSQQTDELIDDIYQYLEEEDWL</sequence>
<dbReference type="EMBL" id="JAFBEC010000002">
    <property type="protein sequence ID" value="MBM7631987.1"/>
    <property type="molecule type" value="Genomic_DNA"/>
</dbReference>
<evidence type="ECO:0000313" key="2">
    <source>
        <dbReference type="Proteomes" id="UP000741863"/>
    </source>
</evidence>
<dbReference type="Pfam" id="PF07293">
    <property type="entry name" value="DUF1450"/>
    <property type="match status" value="1"/>
</dbReference>